<evidence type="ECO:0000256" key="1">
    <source>
        <dbReference type="SAM" id="MobiDB-lite"/>
    </source>
</evidence>
<feature type="region of interest" description="Disordered" evidence="1">
    <location>
        <begin position="1"/>
        <end position="26"/>
    </location>
</feature>
<sequence length="86" mass="9264">RGGLVVRSRPRGQRVPSAKPDSTEEPPCNWVWCTLNPSVPTILPLCGAEGWRGGASSGVVLVIRPRLKMTRSVPKALVLLHNGTLI</sequence>
<reference evidence="2 3" key="1">
    <citation type="journal article" date="2019" name="Sci. Rep.">
        <title>Orb-weaving spider Araneus ventricosus genome elucidates the spidroin gene catalogue.</title>
        <authorList>
            <person name="Kono N."/>
            <person name="Nakamura H."/>
            <person name="Ohtoshi R."/>
            <person name="Moran D.A.P."/>
            <person name="Shinohara A."/>
            <person name="Yoshida Y."/>
            <person name="Fujiwara M."/>
            <person name="Mori M."/>
            <person name="Tomita M."/>
            <person name="Arakawa K."/>
        </authorList>
    </citation>
    <scope>NUCLEOTIDE SEQUENCE [LARGE SCALE GENOMIC DNA]</scope>
</reference>
<comment type="caution">
    <text evidence="2">The sequence shown here is derived from an EMBL/GenBank/DDBJ whole genome shotgun (WGS) entry which is preliminary data.</text>
</comment>
<gene>
    <name evidence="2" type="ORF">AVEN_76594_1</name>
</gene>
<proteinExistence type="predicted"/>
<name>A0A4Y2MI12_ARAVE</name>
<dbReference type="AlphaFoldDB" id="A0A4Y2MI12"/>
<protein>
    <submittedName>
        <fullName evidence="2">Uncharacterized protein</fullName>
    </submittedName>
</protein>
<feature type="non-terminal residue" evidence="2">
    <location>
        <position position="1"/>
    </location>
</feature>
<dbReference type="EMBL" id="BGPR01007356">
    <property type="protein sequence ID" value="GBN26209.1"/>
    <property type="molecule type" value="Genomic_DNA"/>
</dbReference>
<keyword evidence="3" id="KW-1185">Reference proteome</keyword>
<organism evidence="2 3">
    <name type="scientific">Araneus ventricosus</name>
    <name type="common">Orbweaver spider</name>
    <name type="synonym">Epeira ventricosa</name>
    <dbReference type="NCBI Taxonomy" id="182803"/>
    <lineage>
        <taxon>Eukaryota</taxon>
        <taxon>Metazoa</taxon>
        <taxon>Ecdysozoa</taxon>
        <taxon>Arthropoda</taxon>
        <taxon>Chelicerata</taxon>
        <taxon>Arachnida</taxon>
        <taxon>Araneae</taxon>
        <taxon>Araneomorphae</taxon>
        <taxon>Entelegynae</taxon>
        <taxon>Araneoidea</taxon>
        <taxon>Araneidae</taxon>
        <taxon>Araneus</taxon>
    </lineage>
</organism>
<dbReference type="Proteomes" id="UP000499080">
    <property type="component" value="Unassembled WGS sequence"/>
</dbReference>
<accession>A0A4Y2MI12</accession>
<evidence type="ECO:0000313" key="3">
    <source>
        <dbReference type="Proteomes" id="UP000499080"/>
    </source>
</evidence>
<evidence type="ECO:0000313" key="2">
    <source>
        <dbReference type="EMBL" id="GBN26209.1"/>
    </source>
</evidence>